<accession>A0ABR5FML6</accession>
<gene>
    <name evidence="1" type="ORF">ABW05_31965</name>
</gene>
<dbReference type="EMBL" id="LDPU01000003">
    <property type="protein sequence ID" value="KLO47774.1"/>
    <property type="molecule type" value="Genomic_DNA"/>
</dbReference>
<comment type="caution">
    <text evidence="1">The sequence shown here is derived from an EMBL/GenBank/DDBJ whole genome shotgun (WGS) entry which is preliminary data.</text>
</comment>
<reference evidence="1 2" key="1">
    <citation type="submission" date="2015-05" db="EMBL/GenBank/DDBJ databases">
        <title>Genome sequence of Mycobacterium senegalense.</title>
        <authorList>
            <person name="Greninger A.L."/>
            <person name="Miller S."/>
        </authorList>
    </citation>
    <scope>NUCLEOTIDE SEQUENCE [LARGE SCALE GENOMIC DNA]</scope>
    <source>
        <strain evidence="1 2">CK2</strain>
    </source>
</reference>
<sequence>MEKPMDEWPAMPENVRSELRFQGMCKTCAEQGRRVHVCVWISCPTGGWWSHREHPDDNHDAEIGWQPEEAMDDQGHVFTVGEYTPGGTAV</sequence>
<evidence type="ECO:0000313" key="2">
    <source>
        <dbReference type="Proteomes" id="UP000036499"/>
    </source>
</evidence>
<name>A0ABR5FML6_9MYCO</name>
<organism evidence="1 2">
    <name type="scientific">Mycolicibacterium senegalense</name>
    <dbReference type="NCBI Taxonomy" id="1796"/>
    <lineage>
        <taxon>Bacteria</taxon>
        <taxon>Bacillati</taxon>
        <taxon>Actinomycetota</taxon>
        <taxon>Actinomycetes</taxon>
        <taxon>Mycobacteriales</taxon>
        <taxon>Mycobacteriaceae</taxon>
        <taxon>Mycolicibacterium</taxon>
    </lineage>
</organism>
<protein>
    <submittedName>
        <fullName evidence="1">Uncharacterized protein</fullName>
    </submittedName>
</protein>
<dbReference type="Proteomes" id="UP000036499">
    <property type="component" value="Unassembled WGS sequence"/>
</dbReference>
<evidence type="ECO:0000313" key="1">
    <source>
        <dbReference type="EMBL" id="KLO47774.1"/>
    </source>
</evidence>
<keyword evidence="2" id="KW-1185">Reference proteome</keyword>
<proteinExistence type="predicted"/>